<accession>A0AAD5YJC0</accession>
<evidence type="ECO:0000256" key="1">
    <source>
        <dbReference type="ARBA" id="ARBA00023002"/>
    </source>
</evidence>
<dbReference type="Gene3D" id="3.50.50.60">
    <property type="entry name" value="FAD/NAD(P)-binding domain"/>
    <property type="match status" value="1"/>
</dbReference>
<evidence type="ECO:0000313" key="3">
    <source>
        <dbReference type="Proteomes" id="UP001213000"/>
    </source>
</evidence>
<reference evidence="2" key="1">
    <citation type="submission" date="2022-07" db="EMBL/GenBank/DDBJ databases">
        <title>Genome Sequence of Leucocoprinus birnbaumii.</title>
        <authorList>
            <person name="Buettner E."/>
        </authorList>
    </citation>
    <scope>NUCLEOTIDE SEQUENCE</scope>
    <source>
        <strain evidence="2">VT141</strain>
    </source>
</reference>
<keyword evidence="3" id="KW-1185">Reference proteome</keyword>
<evidence type="ECO:0000313" key="2">
    <source>
        <dbReference type="EMBL" id="KAJ3553780.1"/>
    </source>
</evidence>
<protein>
    <recommendedName>
        <fullName evidence="4">FAD/NAD(P)-binding domain-containing protein</fullName>
    </recommendedName>
</protein>
<gene>
    <name evidence="2" type="ORF">NP233_g12568</name>
</gene>
<dbReference type="GO" id="GO:0004497">
    <property type="term" value="F:monooxygenase activity"/>
    <property type="evidence" value="ECO:0007669"/>
    <property type="project" value="TreeGrafter"/>
</dbReference>
<name>A0AAD5YJC0_9AGAR</name>
<dbReference type="InterPro" id="IPR036188">
    <property type="entry name" value="FAD/NAD-bd_sf"/>
</dbReference>
<dbReference type="Proteomes" id="UP001213000">
    <property type="component" value="Unassembled WGS sequence"/>
</dbReference>
<dbReference type="SUPFAM" id="SSF51905">
    <property type="entry name" value="FAD/NAD(P)-binding domain"/>
    <property type="match status" value="1"/>
</dbReference>
<evidence type="ECO:0008006" key="4">
    <source>
        <dbReference type="Google" id="ProtNLM"/>
    </source>
</evidence>
<organism evidence="2 3">
    <name type="scientific">Leucocoprinus birnbaumii</name>
    <dbReference type="NCBI Taxonomy" id="56174"/>
    <lineage>
        <taxon>Eukaryota</taxon>
        <taxon>Fungi</taxon>
        <taxon>Dikarya</taxon>
        <taxon>Basidiomycota</taxon>
        <taxon>Agaricomycotina</taxon>
        <taxon>Agaricomycetes</taxon>
        <taxon>Agaricomycetidae</taxon>
        <taxon>Agaricales</taxon>
        <taxon>Agaricineae</taxon>
        <taxon>Agaricaceae</taxon>
        <taxon>Leucocoprinus</taxon>
    </lineage>
</organism>
<dbReference type="Pfam" id="PF13450">
    <property type="entry name" value="NAD_binding_8"/>
    <property type="match status" value="1"/>
</dbReference>
<dbReference type="PANTHER" id="PTHR43539:SF68">
    <property type="entry name" value="FLAVIN-BINDING MONOOXYGENASE-LIKE PROTEIN (AFU_ORTHOLOGUE AFUA_4G09220)"/>
    <property type="match status" value="1"/>
</dbReference>
<dbReference type="GO" id="GO:0050660">
    <property type="term" value="F:flavin adenine dinucleotide binding"/>
    <property type="evidence" value="ECO:0007669"/>
    <property type="project" value="TreeGrafter"/>
</dbReference>
<proteinExistence type="predicted"/>
<keyword evidence="1" id="KW-0560">Oxidoreductase</keyword>
<dbReference type="PANTHER" id="PTHR43539">
    <property type="entry name" value="FLAVIN-BINDING MONOOXYGENASE-LIKE PROTEIN (AFU_ORTHOLOGUE AFUA_4G09220)"/>
    <property type="match status" value="1"/>
</dbReference>
<dbReference type="EMBL" id="JANIEX010001871">
    <property type="protein sequence ID" value="KAJ3553780.1"/>
    <property type="molecule type" value="Genomic_DNA"/>
</dbReference>
<dbReference type="AlphaFoldDB" id="A0AAD5YJC0"/>
<sequence>MSSVVDAHVTIYPLPTLDSLKATVPTELDAHDVMTRWFADFSASIESQNVDGILHLFLPSNSFWRDFLAFTWDFRLFPGPSRISQFLRDQLPEYRPRNLRLRENTIGVQRPYPDLCWVSAMFDFTTAVGICSGVIRLVPTHELGVWKAHIVFTNLEDLHGFPEQCGTNRNGKPNHGQWENQRQELMEDYMSGRRNPTVLIVGAGQSGLTAAARLKTMDVSVLIVERNQRVGDNWRNRYEALCLHDPICMYHWIA</sequence>
<comment type="caution">
    <text evidence="2">The sequence shown here is derived from an EMBL/GenBank/DDBJ whole genome shotgun (WGS) entry which is preliminary data.</text>
</comment>
<dbReference type="InterPro" id="IPR050982">
    <property type="entry name" value="Auxin_biosynth/cation_transpt"/>
</dbReference>